<accession>A0A1H3FB75</accession>
<evidence type="ECO:0000313" key="3">
    <source>
        <dbReference type="EMBL" id="SDX87618.1"/>
    </source>
</evidence>
<feature type="domain" description="GmrSD restriction endonucleases C-terminal" evidence="2">
    <location>
        <begin position="449"/>
        <end position="601"/>
    </location>
</feature>
<name>A0A1H3FB75_ALLWA</name>
<evidence type="ECO:0000259" key="2">
    <source>
        <dbReference type="Pfam" id="PF07510"/>
    </source>
</evidence>
<dbReference type="InterPro" id="IPR011089">
    <property type="entry name" value="GmrSD_C"/>
</dbReference>
<dbReference type="Pfam" id="PF03235">
    <property type="entry name" value="GmrSD_N"/>
    <property type="match status" value="1"/>
</dbReference>
<dbReference type="EMBL" id="FNOW01000017">
    <property type="protein sequence ID" value="SDX87618.1"/>
    <property type="molecule type" value="Genomic_DNA"/>
</dbReference>
<dbReference type="InterPro" id="IPR004919">
    <property type="entry name" value="GmrSD_N"/>
</dbReference>
<dbReference type="PANTHER" id="PTHR35149:SF2">
    <property type="entry name" value="DUF262 DOMAIN-CONTAINING PROTEIN"/>
    <property type="match status" value="1"/>
</dbReference>
<dbReference type="PANTHER" id="PTHR35149">
    <property type="entry name" value="SLL5132 PROTEIN"/>
    <property type="match status" value="1"/>
</dbReference>
<dbReference type="Pfam" id="PF07510">
    <property type="entry name" value="GmrSD_C"/>
    <property type="match status" value="1"/>
</dbReference>
<feature type="domain" description="GmrSD restriction endonucleases N-terminal" evidence="1">
    <location>
        <begin position="11"/>
        <end position="231"/>
    </location>
</feature>
<gene>
    <name evidence="3" type="ORF">SAMN05421644_11726</name>
</gene>
<organism evidence="3 4">
    <name type="scientific">Allochromatium warmingii</name>
    <name type="common">Chromatium warmingii</name>
    <dbReference type="NCBI Taxonomy" id="61595"/>
    <lineage>
        <taxon>Bacteria</taxon>
        <taxon>Pseudomonadati</taxon>
        <taxon>Pseudomonadota</taxon>
        <taxon>Gammaproteobacteria</taxon>
        <taxon>Chromatiales</taxon>
        <taxon>Chromatiaceae</taxon>
        <taxon>Allochromatium</taxon>
    </lineage>
</organism>
<reference evidence="4" key="1">
    <citation type="submission" date="2016-10" db="EMBL/GenBank/DDBJ databases">
        <authorList>
            <person name="Varghese N."/>
            <person name="Submissions S."/>
        </authorList>
    </citation>
    <scope>NUCLEOTIDE SEQUENCE [LARGE SCALE GENOMIC DNA]</scope>
    <source>
        <strain evidence="4">DSM 173</strain>
    </source>
</reference>
<proteinExistence type="predicted"/>
<dbReference type="STRING" id="61595.SAMN05421644_11726"/>
<dbReference type="AlphaFoldDB" id="A0A1H3FB75"/>
<sequence>MPMIVNNYQISQIFNIDLNVAYKVPLYQREYIWSKMQWESLFDDLLENNPDYFIGSIICINPGNDALAHVRYLEIVDGQQRLTTISLLFAALYYSLKNHEDKNQVSHTLYTIERKLVFDGVLRISPQIQNHNLSDYKSILAKINLIAEANPVAFAGNRRFFKAFNYFVSRIQEFELENSLDLIMSFINKLNRACLVKIEVESHSDAYTLFESLNNRGMPLTAIDLIKNKLLSRLENEENSLEQYSEIWNNILNNLGDDYATQERFFRQYYNAFKDELNEPFRNKQNHQNPLGLIAKRSNLIWIYEKLIDNNAKQHLNDLSNASRWYSLMLGRRWYSLILSNSEYSLVLNNENELVNLEKPFKDLERIQGSPSYLLMLYLLIKRQDLSINQFCEIINLLVSFFVRRNLTDKPPTRDLTRLFMNIVENLSQYKNSDVVENIRSELLGISVEDEEFREKLSSDIYKENANVARFILCKLAEQGMTKENWVDLWAERSKQFLWSIEHIFPQGENIPDAWVEMIADGDKNKAQEFKETHIHKLGNLTLSGFNSNLSNRSFKEKRDLTDQRGLSIGYKNGLNLNAELVNLESWTIKNIDERTEQLVNQSMKLFSLQSQEKVS</sequence>
<dbReference type="OrthoDB" id="9798761at2"/>
<evidence type="ECO:0000259" key="1">
    <source>
        <dbReference type="Pfam" id="PF03235"/>
    </source>
</evidence>
<keyword evidence="4" id="KW-1185">Reference proteome</keyword>
<dbReference type="RefSeq" id="WP_091333390.1">
    <property type="nucleotide sequence ID" value="NZ_FNOW01000017.1"/>
</dbReference>
<protein>
    <submittedName>
        <fullName evidence="3">Uncharacterized conserved protein, contains ParB-like and HNH nuclease domains</fullName>
    </submittedName>
</protein>
<dbReference type="Proteomes" id="UP000198672">
    <property type="component" value="Unassembled WGS sequence"/>
</dbReference>
<evidence type="ECO:0000313" key="4">
    <source>
        <dbReference type="Proteomes" id="UP000198672"/>
    </source>
</evidence>